<dbReference type="Proteomes" id="UP000076532">
    <property type="component" value="Unassembled WGS sequence"/>
</dbReference>
<evidence type="ECO:0000256" key="1">
    <source>
        <dbReference type="SAM" id="MobiDB-lite"/>
    </source>
</evidence>
<sequence>MVQDLSNRARASPCSPCWKSPSPTSPWAWARVISKFFGSFFAIPQSAYSFFAGHLPCCFLLFLALLLHVSAGGVSGASFPYSLASPPGGLR</sequence>
<feature type="compositionally biased region" description="Low complexity" evidence="1">
    <location>
        <begin position="12"/>
        <end position="24"/>
    </location>
</feature>
<evidence type="ECO:0000313" key="4">
    <source>
        <dbReference type="Proteomes" id="UP000076532"/>
    </source>
</evidence>
<feature type="transmembrane region" description="Helical" evidence="2">
    <location>
        <begin position="58"/>
        <end position="81"/>
    </location>
</feature>
<organism evidence="3 4">
    <name type="scientific">Athelia psychrophila</name>
    <dbReference type="NCBI Taxonomy" id="1759441"/>
    <lineage>
        <taxon>Eukaryota</taxon>
        <taxon>Fungi</taxon>
        <taxon>Dikarya</taxon>
        <taxon>Basidiomycota</taxon>
        <taxon>Agaricomycotina</taxon>
        <taxon>Agaricomycetes</taxon>
        <taxon>Agaricomycetidae</taxon>
        <taxon>Atheliales</taxon>
        <taxon>Atheliaceae</taxon>
        <taxon>Athelia</taxon>
    </lineage>
</organism>
<evidence type="ECO:0000313" key="3">
    <source>
        <dbReference type="EMBL" id="KZP17169.1"/>
    </source>
</evidence>
<dbReference type="EMBL" id="KV417585">
    <property type="protein sequence ID" value="KZP17169.1"/>
    <property type="molecule type" value="Genomic_DNA"/>
</dbReference>
<keyword evidence="2" id="KW-0812">Transmembrane</keyword>
<feature type="region of interest" description="Disordered" evidence="1">
    <location>
        <begin position="1"/>
        <end position="24"/>
    </location>
</feature>
<reference evidence="3 4" key="1">
    <citation type="journal article" date="2016" name="Mol. Biol. Evol.">
        <title>Comparative Genomics of Early-Diverging Mushroom-Forming Fungi Provides Insights into the Origins of Lignocellulose Decay Capabilities.</title>
        <authorList>
            <person name="Nagy L.G."/>
            <person name="Riley R."/>
            <person name="Tritt A."/>
            <person name="Adam C."/>
            <person name="Daum C."/>
            <person name="Floudas D."/>
            <person name="Sun H."/>
            <person name="Yadav J.S."/>
            <person name="Pangilinan J."/>
            <person name="Larsson K.H."/>
            <person name="Matsuura K."/>
            <person name="Barry K."/>
            <person name="Labutti K."/>
            <person name="Kuo R."/>
            <person name="Ohm R.A."/>
            <person name="Bhattacharya S.S."/>
            <person name="Shirouzu T."/>
            <person name="Yoshinaga Y."/>
            <person name="Martin F.M."/>
            <person name="Grigoriev I.V."/>
            <person name="Hibbett D.S."/>
        </authorList>
    </citation>
    <scope>NUCLEOTIDE SEQUENCE [LARGE SCALE GENOMIC DNA]</scope>
    <source>
        <strain evidence="3 4">CBS 109695</strain>
    </source>
</reference>
<evidence type="ECO:0000256" key="2">
    <source>
        <dbReference type="SAM" id="Phobius"/>
    </source>
</evidence>
<keyword evidence="4" id="KW-1185">Reference proteome</keyword>
<name>A0A166FUB8_9AGAM</name>
<proteinExistence type="predicted"/>
<keyword evidence="2" id="KW-1133">Transmembrane helix</keyword>
<dbReference type="AlphaFoldDB" id="A0A166FUB8"/>
<accession>A0A166FUB8</accession>
<keyword evidence="2" id="KW-0472">Membrane</keyword>
<protein>
    <submittedName>
        <fullName evidence="3">Uncharacterized protein</fullName>
    </submittedName>
</protein>
<gene>
    <name evidence="3" type="ORF">FIBSPDRAFT_33620</name>
</gene>